<feature type="signal peptide" evidence="1">
    <location>
        <begin position="1"/>
        <end position="17"/>
    </location>
</feature>
<feature type="chain" id="PRO_5015358211" description="Cupin type-1 domain-containing protein" evidence="1">
    <location>
        <begin position="18"/>
        <end position="185"/>
    </location>
</feature>
<name>A0A2R6NU98_9APHY</name>
<dbReference type="OrthoDB" id="3223416at2759"/>
<accession>A0A2R6NU98</accession>
<evidence type="ECO:0000313" key="3">
    <source>
        <dbReference type="Proteomes" id="UP000186601"/>
    </source>
</evidence>
<dbReference type="Proteomes" id="UP000186601">
    <property type="component" value="Unassembled WGS sequence"/>
</dbReference>
<keyword evidence="3" id="KW-1185">Reference proteome</keyword>
<evidence type="ECO:0008006" key="4">
    <source>
        <dbReference type="Google" id="ProtNLM"/>
    </source>
</evidence>
<gene>
    <name evidence="2" type="ORF">PHLCEN_2v8234</name>
</gene>
<proteinExistence type="predicted"/>
<dbReference type="AlphaFoldDB" id="A0A2R6NU98"/>
<evidence type="ECO:0000256" key="1">
    <source>
        <dbReference type="SAM" id="SignalP"/>
    </source>
</evidence>
<keyword evidence="1" id="KW-0732">Signal</keyword>
<comment type="caution">
    <text evidence="2">The sequence shown here is derived from an EMBL/GenBank/DDBJ whole genome shotgun (WGS) entry which is preliminary data.</text>
</comment>
<reference evidence="2 3" key="1">
    <citation type="submission" date="2018-02" db="EMBL/GenBank/DDBJ databases">
        <title>Genome sequence of the basidiomycete white-rot fungus Phlebia centrifuga.</title>
        <authorList>
            <person name="Granchi Z."/>
            <person name="Peng M."/>
            <person name="de Vries R.P."/>
            <person name="Hilden K."/>
            <person name="Makela M.R."/>
            <person name="Grigoriev I."/>
            <person name="Riley R."/>
        </authorList>
    </citation>
    <scope>NUCLEOTIDE SEQUENCE [LARGE SCALE GENOMIC DNA]</scope>
    <source>
        <strain evidence="2 3">FBCC195</strain>
    </source>
</reference>
<sequence length="185" mass="18928">MLAPFVVLAAAVVSACALSTTGIISNHTAPPASQNFFEATAIVPDVHGNSALECWRLSTAFTASTGAGTVGASTMNINDLANATYTVLPPRFEGGVHNSPHPQLVVFLSGVVHVTLPHGTGDAWVVGGIDGLIFAVDSVGTGHNTSYPSNSETRALQIPFTDGVIPPHTVVNSGACLINSQIVTV</sequence>
<organism evidence="2 3">
    <name type="scientific">Hermanssonia centrifuga</name>
    <dbReference type="NCBI Taxonomy" id="98765"/>
    <lineage>
        <taxon>Eukaryota</taxon>
        <taxon>Fungi</taxon>
        <taxon>Dikarya</taxon>
        <taxon>Basidiomycota</taxon>
        <taxon>Agaricomycotina</taxon>
        <taxon>Agaricomycetes</taxon>
        <taxon>Polyporales</taxon>
        <taxon>Meruliaceae</taxon>
        <taxon>Hermanssonia</taxon>
    </lineage>
</organism>
<dbReference type="EMBL" id="MLYV02000836">
    <property type="protein sequence ID" value="PSR76749.1"/>
    <property type="molecule type" value="Genomic_DNA"/>
</dbReference>
<protein>
    <recommendedName>
        <fullName evidence="4">Cupin type-1 domain-containing protein</fullName>
    </recommendedName>
</protein>
<evidence type="ECO:0000313" key="2">
    <source>
        <dbReference type="EMBL" id="PSR76749.1"/>
    </source>
</evidence>